<dbReference type="RefSeq" id="WP_214352806.1">
    <property type="nucleotide sequence ID" value="NZ_JAHBOH010000002.1"/>
</dbReference>
<feature type="signal peptide" evidence="1">
    <location>
        <begin position="1"/>
        <end position="21"/>
    </location>
</feature>
<evidence type="ECO:0000256" key="1">
    <source>
        <dbReference type="SAM" id="SignalP"/>
    </source>
</evidence>
<keyword evidence="3" id="KW-1185">Reference proteome</keyword>
<protein>
    <recommendedName>
        <fullName evidence="4">Lipoprotein</fullName>
    </recommendedName>
</protein>
<feature type="chain" id="PRO_5045285199" description="Lipoprotein" evidence="1">
    <location>
        <begin position="22"/>
        <end position="162"/>
    </location>
</feature>
<evidence type="ECO:0000313" key="3">
    <source>
        <dbReference type="Proteomes" id="UP000722125"/>
    </source>
</evidence>
<organism evidence="2 3">
    <name type="scientific">Cellulomonas fulva</name>
    <dbReference type="NCBI Taxonomy" id="2835530"/>
    <lineage>
        <taxon>Bacteria</taxon>
        <taxon>Bacillati</taxon>
        <taxon>Actinomycetota</taxon>
        <taxon>Actinomycetes</taxon>
        <taxon>Micrococcales</taxon>
        <taxon>Cellulomonadaceae</taxon>
        <taxon>Cellulomonas</taxon>
    </lineage>
</organism>
<evidence type="ECO:0000313" key="2">
    <source>
        <dbReference type="EMBL" id="MBT0995683.1"/>
    </source>
</evidence>
<dbReference type="EMBL" id="JAHBOH010000002">
    <property type="protein sequence ID" value="MBT0995683.1"/>
    <property type="molecule type" value="Genomic_DNA"/>
</dbReference>
<keyword evidence="1" id="KW-0732">Signal</keyword>
<name>A0ABS5U2Q9_9CELL</name>
<dbReference type="Proteomes" id="UP000722125">
    <property type="component" value="Unassembled WGS sequence"/>
</dbReference>
<sequence length="162" mass="16723">MRPELVLAALGAALLVSSCGASEDDTAGYGHVEVTDLREDATAHFTAESAVVAARLVLRDNGCVNVEIDGTEHVPLWPEGTRVEQDGDDLDRYEVELSNGFVLAVAGAHGDAFTANGVVDSASVPLTSDDEGGKVGSLVGYCEATGAPVAFFDAASFEHVDA</sequence>
<dbReference type="PROSITE" id="PS51257">
    <property type="entry name" value="PROKAR_LIPOPROTEIN"/>
    <property type="match status" value="1"/>
</dbReference>
<comment type="caution">
    <text evidence="2">The sequence shown here is derived from an EMBL/GenBank/DDBJ whole genome shotgun (WGS) entry which is preliminary data.</text>
</comment>
<gene>
    <name evidence="2" type="ORF">KIN34_15495</name>
</gene>
<proteinExistence type="predicted"/>
<evidence type="ECO:0008006" key="4">
    <source>
        <dbReference type="Google" id="ProtNLM"/>
    </source>
</evidence>
<reference evidence="2 3" key="1">
    <citation type="submission" date="2021-05" db="EMBL/GenBank/DDBJ databases">
        <title>Description of Cellulomonas sp. DKR-3 sp. nov.</title>
        <authorList>
            <person name="Dahal R.H."/>
            <person name="Chaudhary D.K."/>
        </authorList>
    </citation>
    <scope>NUCLEOTIDE SEQUENCE [LARGE SCALE GENOMIC DNA]</scope>
    <source>
        <strain evidence="2 3">DKR-3</strain>
    </source>
</reference>
<accession>A0ABS5U2Q9</accession>